<reference evidence="1 2" key="1">
    <citation type="submission" date="2024-09" db="EMBL/GenBank/DDBJ databases">
        <authorList>
            <person name="Sun Q."/>
            <person name="Mori K."/>
        </authorList>
    </citation>
    <scope>NUCLEOTIDE SEQUENCE [LARGE SCALE GENOMIC DNA]</scope>
    <source>
        <strain evidence="1 2">CICC 10874</strain>
    </source>
</reference>
<accession>A0ABV6R8S1</accession>
<name>A0ABV6R8S1_9MICO</name>
<dbReference type="InterPro" id="IPR006311">
    <property type="entry name" value="TAT_signal"/>
</dbReference>
<comment type="caution">
    <text evidence="1">The sequence shown here is derived from an EMBL/GenBank/DDBJ whole genome shotgun (WGS) entry which is preliminary data.</text>
</comment>
<dbReference type="RefSeq" id="WP_376978914.1">
    <property type="nucleotide sequence ID" value="NZ_JBHLSV010000005.1"/>
</dbReference>
<protein>
    <recommendedName>
        <fullName evidence="3">Secreted protein</fullName>
    </recommendedName>
</protein>
<evidence type="ECO:0000313" key="1">
    <source>
        <dbReference type="EMBL" id="MFC0673384.1"/>
    </source>
</evidence>
<gene>
    <name evidence="1" type="ORF">ACFFF6_05370</name>
</gene>
<dbReference type="PROSITE" id="PS51318">
    <property type="entry name" value="TAT"/>
    <property type="match status" value="1"/>
</dbReference>
<organism evidence="1 2">
    <name type="scientific">Brachybacterium hainanense</name>
    <dbReference type="NCBI Taxonomy" id="1541174"/>
    <lineage>
        <taxon>Bacteria</taxon>
        <taxon>Bacillati</taxon>
        <taxon>Actinomycetota</taxon>
        <taxon>Actinomycetes</taxon>
        <taxon>Micrococcales</taxon>
        <taxon>Dermabacteraceae</taxon>
        <taxon>Brachybacterium</taxon>
    </lineage>
</organism>
<dbReference type="EMBL" id="JBHLSV010000005">
    <property type="protein sequence ID" value="MFC0673384.1"/>
    <property type="molecule type" value="Genomic_DNA"/>
</dbReference>
<evidence type="ECO:0008006" key="3">
    <source>
        <dbReference type="Google" id="ProtNLM"/>
    </source>
</evidence>
<proteinExistence type="predicted"/>
<dbReference type="Proteomes" id="UP001589793">
    <property type="component" value="Unassembled WGS sequence"/>
</dbReference>
<evidence type="ECO:0000313" key="2">
    <source>
        <dbReference type="Proteomes" id="UP001589793"/>
    </source>
</evidence>
<sequence length="407" mass="44362">MSTTDQNPDLPPRPALGRRSLLRGAGLLGASTLLGAGSATLTAAPALAADGPERILASDFVLEVESEDDLRVDALLAQAGRASIGEVMDAANHRRTPARAITGQVHGFRFAPGDEDDESTYPQGIATSRDAVGAADGGRYGGRQLIAVSFYEKSPKGSRITLIDWDADHPNRYRRVLLVEPTGTPAQPSFRDVPVHAGGIVWFGDHLYVADTEKGLRVFDMRRILRADTAGPHADIGRVDGAFRAHRHAFALPQVGTIRRRTAEGTEPLLFSTISLDRADRSLVATEYRCDSCPQYPGGTTRAVRFPFAPGTDTFAARTAATEALEVPLQNLNGVGSHNRRWWFNDSRRKTLHHWTGKGAMSSYAWVSWGQSLSYWEDPDGPDLLWSLREEVGDRTVFAVKQADYSS</sequence>
<keyword evidence="2" id="KW-1185">Reference proteome</keyword>